<gene>
    <name evidence="1" type="ORF">Hamer_G008415</name>
</gene>
<organism evidence="1 2">
    <name type="scientific">Homarus americanus</name>
    <name type="common">American lobster</name>
    <dbReference type="NCBI Taxonomy" id="6706"/>
    <lineage>
        <taxon>Eukaryota</taxon>
        <taxon>Metazoa</taxon>
        <taxon>Ecdysozoa</taxon>
        <taxon>Arthropoda</taxon>
        <taxon>Crustacea</taxon>
        <taxon>Multicrustacea</taxon>
        <taxon>Malacostraca</taxon>
        <taxon>Eumalacostraca</taxon>
        <taxon>Eucarida</taxon>
        <taxon>Decapoda</taxon>
        <taxon>Pleocyemata</taxon>
        <taxon>Astacidea</taxon>
        <taxon>Nephropoidea</taxon>
        <taxon>Nephropidae</taxon>
        <taxon>Homarus</taxon>
    </lineage>
</organism>
<evidence type="ECO:0000313" key="2">
    <source>
        <dbReference type="Proteomes" id="UP000747542"/>
    </source>
</evidence>
<name>A0A8J5NEC7_HOMAM</name>
<keyword evidence="2" id="KW-1185">Reference proteome</keyword>
<dbReference type="Proteomes" id="UP000747542">
    <property type="component" value="Unassembled WGS sequence"/>
</dbReference>
<proteinExistence type="predicted"/>
<sequence>MENDGVKGGVGGGGVVLGWCGVGGGGVGGVVWCYGGWCGIRGGWCGVVLDYVS</sequence>
<dbReference type="EMBL" id="JAHLQT010001931">
    <property type="protein sequence ID" value="KAG7177744.1"/>
    <property type="molecule type" value="Genomic_DNA"/>
</dbReference>
<comment type="caution">
    <text evidence="1">The sequence shown here is derived from an EMBL/GenBank/DDBJ whole genome shotgun (WGS) entry which is preliminary data.</text>
</comment>
<accession>A0A8J5NEC7</accession>
<protein>
    <submittedName>
        <fullName evidence="1">Uncharacterized protein</fullName>
    </submittedName>
</protein>
<reference evidence="1" key="1">
    <citation type="journal article" date="2021" name="Sci. Adv.">
        <title>The American lobster genome reveals insights on longevity, neural, and immune adaptations.</title>
        <authorList>
            <person name="Polinski J.M."/>
            <person name="Zimin A.V."/>
            <person name="Clark K.F."/>
            <person name="Kohn A.B."/>
            <person name="Sadowski N."/>
            <person name="Timp W."/>
            <person name="Ptitsyn A."/>
            <person name="Khanna P."/>
            <person name="Romanova D.Y."/>
            <person name="Williams P."/>
            <person name="Greenwood S.J."/>
            <person name="Moroz L.L."/>
            <person name="Walt D.R."/>
            <person name="Bodnar A.G."/>
        </authorList>
    </citation>
    <scope>NUCLEOTIDE SEQUENCE</scope>
    <source>
        <strain evidence="1">GMGI-L3</strain>
    </source>
</reference>
<evidence type="ECO:0000313" key="1">
    <source>
        <dbReference type="EMBL" id="KAG7177744.1"/>
    </source>
</evidence>
<dbReference type="AlphaFoldDB" id="A0A8J5NEC7"/>